<name>A0A6P3YBI2_DINQU</name>
<reference evidence="4" key="1">
    <citation type="submission" date="2025-08" db="UniProtKB">
        <authorList>
            <consortium name="RefSeq"/>
        </authorList>
    </citation>
    <scope>IDENTIFICATION</scope>
</reference>
<evidence type="ECO:0000256" key="1">
    <source>
        <dbReference type="ARBA" id="ARBA00009932"/>
    </source>
</evidence>
<feature type="non-terminal residue" evidence="4">
    <location>
        <position position="1"/>
    </location>
</feature>
<proteinExistence type="inferred from homology"/>
<dbReference type="InterPro" id="IPR038211">
    <property type="entry name" value="Ant_venon_allerg_soli_2/4_sf"/>
</dbReference>
<dbReference type="Pfam" id="PF22750">
    <property type="entry name" value="Sol_i_2"/>
    <property type="match status" value="1"/>
</dbReference>
<dbReference type="KEGG" id="dqu:106751370"/>
<dbReference type="OrthoDB" id="7558192at2759"/>
<dbReference type="InterPro" id="IPR055216">
    <property type="entry name" value="Sol_i_2/4"/>
</dbReference>
<dbReference type="RefSeq" id="XP_014487733.1">
    <property type="nucleotide sequence ID" value="XM_014632247.1"/>
</dbReference>
<dbReference type="Proteomes" id="UP000515204">
    <property type="component" value="Unplaced"/>
</dbReference>
<evidence type="ECO:0000259" key="2">
    <source>
        <dbReference type="Pfam" id="PF22750"/>
    </source>
</evidence>
<protein>
    <submittedName>
        <fullName evidence="4">Uncharacterized protein LOC106751370</fullName>
    </submittedName>
</protein>
<evidence type="ECO:0000313" key="4">
    <source>
        <dbReference type="RefSeq" id="XP_014487733.1"/>
    </source>
</evidence>
<gene>
    <name evidence="4" type="primary">LOC106751370</name>
</gene>
<keyword evidence="3" id="KW-1185">Reference proteome</keyword>
<organism evidence="3 4">
    <name type="scientific">Dinoponera quadriceps</name>
    <name type="common">South American ant</name>
    <dbReference type="NCBI Taxonomy" id="609295"/>
    <lineage>
        <taxon>Eukaryota</taxon>
        <taxon>Metazoa</taxon>
        <taxon>Ecdysozoa</taxon>
        <taxon>Arthropoda</taxon>
        <taxon>Hexapoda</taxon>
        <taxon>Insecta</taxon>
        <taxon>Pterygota</taxon>
        <taxon>Neoptera</taxon>
        <taxon>Endopterygota</taxon>
        <taxon>Hymenoptera</taxon>
        <taxon>Apocrita</taxon>
        <taxon>Aculeata</taxon>
        <taxon>Formicoidea</taxon>
        <taxon>Formicidae</taxon>
        <taxon>Ponerinae</taxon>
        <taxon>Ponerini</taxon>
        <taxon>Dinoponera</taxon>
    </lineage>
</organism>
<dbReference type="AlphaFoldDB" id="A0A6P3YBI2"/>
<dbReference type="Gene3D" id="1.10.238.190">
    <property type="match status" value="1"/>
</dbReference>
<accession>A0A6P3YBI2</accession>
<comment type="similarity">
    <text evidence="1">Belongs to the ant venom allergen 2/4 family.</text>
</comment>
<dbReference type="GeneID" id="106751370"/>
<sequence>TVTYGYNPERHHKFLASLDICGKKYDGSKGSPTVESLVCAGIKDGGVFNKRGEYMKEAVIQGLIDTISDPSRLEKGIEIYKKCHDEGVQSGAKGIEQTLVISKCGLSIMPLLDKP</sequence>
<evidence type="ECO:0000313" key="3">
    <source>
        <dbReference type="Proteomes" id="UP000515204"/>
    </source>
</evidence>
<feature type="domain" description="Ant venom allergen Sol i 2/4" evidence="2">
    <location>
        <begin position="21"/>
        <end position="109"/>
    </location>
</feature>